<reference evidence="1" key="1">
    <citation type="submission" date="2018-01" db="EMBL/GenBank/DDBJ databases">
        <authorList>
            <person name="Regsiter A."/>
            <person name="William W."/>
        </authorList>
    </citation>
    <scope>NUCLEOTIDE SEQUENCE</scope>
    <source>
        <strain evidence="1">TRIP AH-1</strain>
    </source>
</reference>
<sequence length="140" mass="15874">MIVIDIQCINGHTFEGWFDSIQSFEEQNLKKLVSCPYCEGTEIKRVLSPVALKRAVTAETSDLPPIDYERLAKEVVDYIYKNSDDVGSKFAAEALKMHYGVTEKRNIRGSATSDEEKTLKDEGIIFFKFPTPKTDDDKTN</sequence>
<evidence type="ECO:0000313" key="1">
    <source>
        <dbReference type="EMBL" id="SPD76223.1"/>
    </source>
</evidence>
<dbReference type="AlphaFoldDB" id="A0A445N3F9"/>
<name>A0A445N3F9_9BACT</name>
<gene>
    <name evidence="1" type="ORF">PITCH_A850026</name>
</gene>
<evidence type="ECO:0008006" key="2">
    <source>
        <dbReference type="Google" id="ProtNLM"/>
    </source>
</evidence>
<proteinExistence type="predicted"/>
<organism evidence="1">
    <name type="scientific">uncultured Desulfobacterium sp</name>
    <dbReference type="NCBI Taxonomy" id="201089"/>
    <lineage>
        <taxon>Bacteria</taxon>
        <taxon>Pseudomonadati</taxon>
        <taxon>Thermodesulfobacteriota</taxon>
        <taxon>Desulfobacteria</taxon>
        <taxon>Desulfobacterales</taxon>
        <taxon>Desulfobacteriaceae</taxon>
        <taxon>Desulfobacterium</taxon>
        <taxon>environmental samples</taxon>
    </lineage>
</organism>
<protein>
    <recommendedName>
        <fullName evidence="2">DUF1178 domain-containing protein</fullName>
    </recommendedName>
</protein>
<dbReference type="InterPro" id="IPR009562">
    <property type="entry name" value="DUF1178"/>
</dbReference>
<dbReference type="EMBL" id="OJIN01000231">
    <property type="protein sequence ID" value="SPD76223.1"/>
    <property type="molecule type" value="Genomic_DNA"/>
</dbReference>
<accession>A0A445N3F9</accession>
<dbReference type="Pfam" id="PF06676">
    <property type="entry name" value="DUF1178"/>
    <property type="match status" value="1"/>
</dbReference>